<dbReference type="GO" id="GO:0016833">
    <property type="term" value="F:oxo-acid-lyase activity"/>
    <property type="evidence" value="ECO:0007669"/>
    <property type="project" value="InterPro"/>
</dbReference>
<dbReference type="InterPro" id="IPR015890">
    <property type="entry name" value="Chorismate_C"/>
</dbReference>
<evidence type="ECO:0000256" key="3">
    <source>
        <dbReference type="ARBA" id="ARBA00022842"/>
    </source>
</evidence>
<name>L1MKR1_9CORY</name>
<gene>
    <name evidence="6" type="ORF">HMPREF9997_00453</name>
</gene>
<dbReference type="Proteomes" id="UP000010445">
    <property type="component" value="Unassembled WGS sequence"/>
</dbReference>
<dbReference type="Pfam" id="PF00425">
    <property type="entry name" value="Chorismate_bind"/>
    <property type="match status" value="1"/>
</dbReference>
<dbReference type="InterPro" id="IPR019996">
    <property type="entry name" value="Salicylate_synthase"/>
</dbReference>
<keyword evidence="2" id="KW-0479">Metal-binding</keyword>
<dbReference type="NCBIfam" id="TIGR03494">
    <property type="entry name" value="salicyl_syn"/>
    <property type="match status" value="1"/>
</dbReference>
<organism evidence="6 7">
    <name type="scientific">Corynebacterium durum F0235</name>
    <dbReference type="NCBI Taxonomy" id="1035195"/>
    <lineage>
        <taxon>Bacteria</taxon>
        <taxon>Bacillati</taxon>
        <taxon>Actinomycetota</taxon>
        <taxon>Actinomycetes</taxon>
        <taxon>Mycobacteriales</taxon>
        <taxon>Corynebacteriaceae</taxon>
        <taxon>Corynebacterium</taxon>
    </lineage>
</organism>
<comment type="caution">
    <text evidence="6">The sequence shown here is derived from an EMBL/GenBank/DDBJ whole genome shotgun (WGS) entry which is preliminary data.</text>
</comment>
<keyword evidence="4" id="KW-0456">Lyase</keyword>
<keyword evidence="7" id="KW-1185">Reference proteome</keyword>
<proteinExistence type="predicted"/>
<dbReference type="SUPFAM" id="SSF56322">
    <property type="entry name" value="ADC synthase"/>
    <property type="match status" value="1"/>
</dbReference>
<dbReference type="GO" id="GO:0046872">
    <property type="term" value="F:metal ion binding"/>
    <property type="evidence" value="ECO:0007669"/>
    <property type="project" value="UniProtKB-KW"/>
</dbReference>
<sequence length="439" mass="47268">MAYLCCYCEVTACTGHHADFKEIGMFTETILTTAQPTRNILAALTSALGDYIVYEQGEVTFIVAQPVWEFTLHGGHDTPWDAVRDAIQGTDYAHDQAIYGWVGFELASGGAAGQEIAHFLIPGIEIRIAGENVTIRTSDDVAPDVVAQLRSIIESADPYQPEPPRGANVRALDQRYLDAVAAAVAEIQGGVLQKVILSRVVDLPFTVNMLDTYLHGRAANTPARSFLFSLGDWQAAGFSPETVVEVNSRGEVSTQPLAGTRALTGDAVEDEILRSELLADPKEIFEHAASVKLACEELSMVADANGPWVSEFMEIKPRGSVQHLGSRVNCHLADGKNAWDALAVLFPAITASGIPKAPAYELIRKHETAPRMLYSGAVLRADSDGSLDAALVLRTVYQHAGKAWLRAGAGIVLGSTPAREHEETCEKLSSVAPYVVSQD</sequence>
<dbReference type="HOGENOM" id="CLU_006493_2_1_11"/>
<evidence type="ECO:0000313" key="7">
    <source>
        <dbReference type="Proteomes" id="UP000010445"/>
    </source>
</evidence>
<protein>
    <submittedName>
        <fullName evidence="6">Salicylate synthase</fullName>
    </submittedName>
</protein>
<keyword evidence="3" id="KW-0460">Magnesium</keyword>
<feature type="domain" description="Chorismate-utilising enzyme C-terminal" evidence="5">
    <location>
        <begin position="174"/>
        <end position="427"/>
    </location>
</feature>
<dbReference type="EMBL" id="AMEM01000009">
    <property type="protein sequence ID" value="EKX91792.1"/>
    <property type="molecule type" value="Genomic_DNA"/>
</dbReference>
<accession>L1MKR1</accession>
<dbReference type="STRING" id="1035195.HMPREF9997_00453"/>
<evidence type="ECO:0000259" key="5">
    <source>
        <dbReference type="Pfam" id="PF00425"/>
    </source>
</evidence>
<evidence type="ECO:0000313" key="6">
    <source>
        <dbReference type="EMBL" id="EKX91792.1"/>
    </source>
</evidence>
<comment type="cofactor">
    <cofactor evidence="1">
        <name>Mg(2+)</name>
        <dbReference type="ChEBI" id="CHEBI:18420"/>
    </cofactor>
</comment>
<evidence type="ECO:0000256" key="1">
    <source>
        <dbReference type="ARBA" id="ARBA00001946"/>
    </source>
</evidence>
<dbReference type="AlphaFoldDB" id="L1MKR1"/>
<dbReference type="GO" id="GO:0008909">
    <property type="term" value="F:isochorismate synthase activity"/>
    <property type="evidence" value="ECO:0007669"/>
    <property type="project" value="InterPro"/>
</dbReference>
<dbReference type="InterPro" id="IPR005801">
    <property type="entry name" value="ADC_synthase"/>
</dbReference>
<evidence type="ECO:0000256" key="2">
    <source>
        <dbReference type="ARBA" id="ARBA00022723"/>
    </source>
</evidence>
<dbReference type="PANTHER" id="PTHR11236:SF48">
    <property type="entry name" value="ISOCHORISMATE SYNTHASE MENF"/>
    <property type="match status" value="1"/>
</dbReference>
<evidence type="ECO:0000256" key="4">
    <source>
        <dbReference type="ARBA" id="ARBA00023239"/>
    </source>
</evidence>
<dbReference type="eggNOG" id="COG0147">
    <property type="taxonomic scope" value="Bacteria"/>
</dbReference>
<dbReference type="PANTHER" id="PTHR11236">
    <property type="entry name" value="AMINOBENZOATE/ANTHRANILATE SYNTHASE"/>
    <property type="match status" value="1"/>
</dbReference>
<dbReference type="PATRIC" id="fig|1035195.3.peg.410"/>
<dbReference type="InterPro" id="IPR019999">
    <property type="entry name" value="Anth_synth_I-like"/>
</dbReference>
<reference evidence="6 7" key="1">
    <citation type="submission" date="2012-05" db="EMBL/GenBank/DDBJ databases">
        <authorList>
            <person name="Weinstock G."/>
            <person name="Sodergren E."/>
            <person name="Lobos E.A."/>
            <person name="Fulton L."/>
            <person name="Fulton R."/>
            <person name="Courtney L."/>
            <person name="Fronick C."/>
            <person name="O'Laughlin M."/>
            <person name="Godfrey J."/>
            <person name="Wilson R.M."/>
            <person name="Miner T."/>
            <person name="Farmer C."/>
            <person name="Delehaunty K."/>
            <person name="Cordes M."/>
            <person name="Minx P."/>
            <person name="Tomlinson C."/>
            <person name="Chen J."/>
            <person name="Wollam A."/>
            <person name="Pepin K.H."/>
            <person name="Bhonagiri V."/>
            <person name="Zhang X."/>
            <person name="Suruliraj S."/>
            <person name="Warren W."/>
            <person name="Mitreva M."/>
            <person name="Mardis E.R."/>
            <person name="Wilson R.K."/>
        </authorList>
    </citation>
    <scope>NUCLEOTIDE SEQUENCE [LARGE SCALE GENOMIC DNA]</scope>
    <source>
        <strain evidence="6 7">F0235</strain>
    </source>
</reference>
<dbReference type="Gene3D" id="3.60.120.10">
    <property type="entry name" value="Anthranilate synthase"/>
    <property type="match status" value="1"/>
</dbReference>
<dbReference type="GO" id="GO:0000162">
    <property type="term" value="P:L-tryptophan biosynthetic process"/>
    <property type="evidence" value="ECO:0007669"/>
    <property type="project" value="TreeGrafter"/>
</dbReference>